<evidence type="ECO:0000313" key="2">
    <source>
        <dbReference type="EMBL" id="KAK1123019.1"/>
    </source>
</evidence>
<dbReference type="EMBL" id="JAHYIQ010000021">
    <property type="protein sequence ID" value="KAK1123019.1"/>
    <property type="molecule type" value="Genomic_DNA"/>
</dbReference>
<comment type="caution">
    <text evidence="2">The sequence shown here is derived from an EMBL/GenBank/DDBJ whole genome shotgun (WGS) entry which is preliminary data.</text>
</comment>
<dbReference type="AlphaFoldDB" id="A0AA40FPJ8"/>
<sequence length="104" mass="11131">MSSPSRIRDARQWIALMVGASHVLSPATGTKLQNRNFATDQVPRGVKLLIELQTYVEALNVITDNKPGEGNSADGINGCLAQNPRTLGNSDFPDYGTSDPDFAG</sequence>
<protein>
    <submittedName>
        <fullName evidence="2">Uncharacterized protein</fullName>
    </submittedName>
</protein>
<reference evidence="2" key="1">
    <citation type="submission" date="2021-10" db="EMBL/GenBank/DDBJ databases">
        <title>Melipona bicolor Genome sequencing and assembly.</title>
        <authorList>
            <person name="Araujo N.S."/>
            <person name="Arias M.C."/>
        </authorList>
    </citation>
    <scope>NUCLEOTIDE SEQUENCE</scope>
    <source>
        <strain evidence="2">USP_2M_L1-L4_2017</strain>
        <tissue evidence="2">Whole body</tissue>
    </source>
</reference>
<gene>
    <name evidence="2" type="ORF">K0M31_008655</name>
</gene>
<feature type="region of interest" description="Disordered" evidence="1">
    <location>
        <begin position="84"/>
        <end position="104"/>
    </location>
</feature>
<name>A0AA40FPJ8_9HYME</name>
<dbReference type="Proteomes" id="UP001177670">
    <property type="component" value="Unassembled WGS sequence"/>
</dbReference>
<accession>A0AA40FPJ8</accession>
<keyword evidence="3" id="KW-1185">Reference proteome</keyword>
<organism evidence="2 3">
    <name type="scientific">Melipona bicolor</name>
    <dbReference type="NCBI Taxonomy" id="60889"/>
    <lineage>
        <taxon>Eukaryota</taxon>
        <taxon>Metazoa</taxon>
        <taxon>Ecdysozoa</taxon>
        <taxon>Arthropoda</taxon>
        <taxon>Hexapoda</taxon>
        <taxon>Insecta</taxon>
        <taxon>Pterygota</taxon>
        <taxon>Neoptera</taxon>
        <taxon>Endopterygota</taxon>
        <taxon>Hymenoptera</taxon>
        <taxon>Apocrita</taxon>
        <taxon>Aculeata</taxon>
        <taxon>Apoidea</taxon>
        <taxon>Anthophila</taxon>
        <taxon>Apidae</taxon>
        <taxon>Melipona</taxon>
    </lineage>
</organism>
<proteinExistence type="predicted"/>
<evidence type="ECO:0000256" key="1">
    <source>
        <dbReference type="SAM" id="MobiDB-lite"/>
    </source>
</evidence>
<evidence type="ECO:0000313" key="3">
    <source>
        <dbReference type="Proteomes" id="UP001177670"/>
    </source>
</evidence>